<evidence type="ECO:0000313" key="2">
    <source>
        <dbReference type="Proteomes" id="UP000246740"/>
    </source>
</evidence>
<dbReference type="EMBL" id="KZ819191">
    <property type="protein sequence ID" value="PWZ01065.1"/>
    <property type="molecule type" value="Genomic_DNA"/>
</dbReference>
<sequence length="87" mass="9582">MGGARGGRRSAAVRQLSHLAWVTRTDGRADTVRTLYLILSCLSPTKSPSFSHSLCYSTTVQCSCVRRSVRTLHVIHCGRVCCTVERT</sequence>
<dbReference type="Proteomes" id="UP000246740">
    <property type="component" value="Unassembled WGS sequence"/>
</dbReference>
<organism evidence="1 2">
    <name type="scientific">Testicularia cyperi</name>
    <dbReference type="NCBI Taxonomy" id="1882483"/>
    <lineage>
        <taxon>Eukaryota</taxon>
        <taxon>Fungi</taxon>
        <taxon>Dikarya</taxon>
        <taxon>Basidiomycota</taxon>
        <taxon>Ustilaginomycotina</taxon>
        <taxon>Ustilaginomycetes</taxon>
        <taxon>Ustilaginales</taxon>
        <taxon>Anthracoideaceae</taxon>
        <taxon>Testicularia</taxon>
    </lineage>
</organism>
<dbReference type="AlphaFoldDB" id="A0A317XRY3"/>
<evidence type="ECO:0000313" key="1">
    <source>
        <dbReference type="EMBL" id="PWZ01065.1"/>
    </source>
</evidence>
<proteinExistence type="predicted"/>
<protein>
    <submittedName>
        <fullName evidence="1">Uncharacterized protein</fullName>
    </submittedName>
</protein>
<gene>
    <name evidence="1" type="ORF">BCV70DRAFT_88962</name>
</gene>
<dbReference type="InParanoid" id="A0A317XRY3"/>
<name>A0A317XRY3_9BASI</name>
<accession>A0A317XRY3</accession>
<keyword evidence="2" id="KW-1185">Reference proteome</keyword>
<reference evidence="1 2" key="1">
    <citation type="journal article" date="2018" name="Mol. Biol. Evol.">
        <title>Broad Genomic Sampling Reveals a Smut Pathogenic Ancestry of the Fungal Clade Ustilaginomycotina.</title>
        <authorList>
            <person name="Kijpornyongpan T."/>
            <person name="Mondo S.J."/>
            <person name="Barry K."/>
            <person name="Sandor L."/>
            <person name="Lee J."/>
            <person name="Lipzen A."/>
            <person name="Pangilinan J."/>
            <person name="LaButti K."/>
            <person name="Hainaut M."/>
            <person name="Henrissat B."/>
            <person name="Grigoriev I.V."/>
            <person name="Spatafora J.W."/>
            <person name="Aime M.C."/>
        </authorList>
    </citation>
    <scope>NUCLEOTIDE SEQUENCE [LARGE SCALE GENOMIC DNA]</scope>
    <source>
        <strain evidence="1 2">MCA 3645</strain>
    </source>
</reference>